<evidence type="ECO:0000313" key="9">
    <source>
        <dbReference type="Proteomes" id="UP000827284"/>
    </source>
</evidence>
<reference evidence="8" key="2">
    <citation type="journal article" date="2022" name="Microbiol. Resour. Announc.">
        <title>Whole-Genome Sequence of Entomortierella parvispora E1425, a Mucoromycotan Fungus Associated with Burkholderiaceae-Related Endosymbiotic Bacteria.</title>
        <authorList>
            <person name="Herlambang A."/>
            <person name="Guo Y."/>
            <person name="Takashima Y."/>
            <person name="Narisawa K."/>
            <person name="Ohta H."/>
            <person name="Nishizawa T."/>
        </authorList>
    </citation>
    <scope>NUCLEOTIDE SEQUENCE</scope>
    <source>
        <strain evidence="8">E1425</strain>
    </source>
</reference>
<dbReference type="Proteomes" id="UP000827284">
    <property type="component" value="Unassembled WGS sequence"/>
</dbReference>
<feature type="region of interest" description="Disordered" evidence="6">
    <location>
        <begin position="911"/>
        <end position="939"/>
    </location>
</feature>
<dbReference type="OrthoDB" id="2123952at2759"/>
<dbReference type="PROSITE" id="PS50048">
    <property type="entry name" value="ZN2_CY6_FUNGAL_2"/>
    <property type="match status" value="1"/>
</dbReference>
<reference evidence="8" key="1">
    <citation type="submission" date="2021-11" db="EMBL/GenBank/DDBJ databases">
        <authorList>
            <person name="Herlambang A."/>
            <person name="Guo Y."/>
            <person name="Takashima Y."/>
            <person name="Nishizawa T."/>
        </authorList>
    </citation>
    <scope>NUCLEOTIDE SEQUENCE</scope>
    <source>
        <strain evidence="8">E1425</strain>
    </source>
</reference>
<evidence type="ECO:0000259" key="7">
    <source>
        <dbReference type="PROSITE" id="PS50048"/>
    </source>
</evidence>
<comment type="subcellular location">
    <subcellularLocation>
        <location evidence="1">Nucleus</location>
    </subcellularLocation>
</comment>
<feature type="region of interest" description="Disordered" evidence="6">
    <location>
        <begin position="846"/>
        <end position="876"/>
    </location>
</feature>
<evidence type="ECO:0000256" key="3">
    <source>
        <dbReference type="ARBA" id="ARBA00023015"/>
    </source>
</evidence>
<dbReference type="SMART" id="SM00066">
    <property type="entry name" value="GAL4"/>
    <property type="match status" value="1"/>
</dbReference>
<feature type="compositionally biased region" description="Polar residues" evidence="6">
    <location>
        <begin position="1278"/>
        <end position="1293"/>
    </location>
</feature>
<evidence type="ECO:0000256" key="2">
    <source>
        <dbReference type="ARBA" id="ARBA00022723"/>
    </source>
</evidence>
<gene>
    <name evidence="8" type="ORF">EMPS_06309</name>
</gene>
<dbReference type="InterPro" id="IPR007219">
    <property type="entry name" value="XnlR_reg_dom"/>
</dbReference>
<dbReference type="PANTHER" id="PTHR47338:SF5">
    <property type="entry name" value="ZN(II)2CYS6 TRANSCRIPTION FACTOR (EUROFUNG)"/>
    <property type="match status" value="1"/>
</dbReference>
<dbReference type="InterPro" id="IPR050815">
    <property type="entry name" value="TF_fung"/>
</dbReference>
<feature type="compositionally biased region" description="Basic and acidic residues" evidence="6">
    <location>
        <begin position="920"/>
        <end position="937"/>
    </location>
</feature>
<name>A0A9P3HCA5_9FUNG</name>
<dbReference type="PANTHER" id="PTHR47338">
    <property type="entry name" value="ZN(II)2CYS6 TRANSCRIPTION FACTOR (EUROFUNG)-RELATED"/>
    <property type="match status" value="1"/>
</dbReference>
<comment type="caution">
    <text evidence="8">The sequence shown here is derived from an EMBL/GenBank/DDBJ whole genome shotgun (WGS) entry which is preliminary data.</text>
</comment>
<dbReference type="GO" id="GO:0003677">
    <property type="term" value="F:DNA binding"/>
    <property type="evidence" value="ECO:0007669"/>
    <property type="project" value="InterPro"/>
</dbReference>
<evidence type="ECO:0000256" key="1">
    <source>
        <dbReference type="ARBA" id="ARBA00004123"/>
    </source>
</evidence>
<dbReference type="GO" id="GO:0005634">
    <property type="term" value="C:nucleus"/>
    <property type="evidence" value="ECO:0007669"/>
    <property type="project" value="UniProtKB-SubCell"/>
</dbReference>
<feature type="compositionally biased region" description="Basic and acidic residues" evidence="6">
    <location>
        <begin position="1403"/>
        <end position="1414"/>
    </location>
</feature>
<feature type="region of interest" description="Disordered" evidence="6">
    <location>
        <begin position="972"/>
        <end position="1024"/>
    </location>
</feature>
<feature type="compositionally biased region" description="Low complexity" evidence="6">
    <location>
        <begin position="1415"/>
        <end position="1435"/>
    </location>
</feature>
<feature type="domain" description="Zn(2)-C6 fungal-type" evidence="7">
    <location>
        <begin position="34"/>
        <end position="64"/>
    </location>
</feature>
<dbReference type="EMBL" id="BQFW01000008">
    <property type="protein sequence ID" value="GJJ73951.1"/>
    <property type="molecule type" value="Genomic_DNA"/>
</dbReference>
<evidence type="ECO:0000256" key="5">
    <source>
        <dbReference type="ARBA" id="ARBA00023242"/>
    </source>
</evidence>
<evidence type="ECO:0000313" key="8">
    <source>
        <dbReference type="EMBL" id="GJJ73951.1"/>
    </source>
</evidence>
<dbReference type="CDD" id="cd12148">
    <property type="entry name" value="fungal_TF_MHR"/>
    <property type="match status" value="1"/>
</dbReference>
<feature type="compositionally biased region" description="Basic and acidic residues" evidence="6">
    <location>
        <begin position="1112"/>
        <end position="1122"/>
    </location>
</feature>
<dbReference type="Pfam" id="PF00172">
    <property type="entry name" value="Zn_clus"/>
    <property type="match status" value="1"/>
</dbReference>
<feature type="compositionally biased region" description="Polar residues" evidence="6">
    <location>
        <begin position="1"/>
        <end position="10"/>
    </location>
</feature>
<keyword evidence="3" id="KW-0805">Transcription regulation</keyword>
<dbReference type="GO" id="GO:0008270">
    <property type="term" value="F:zinc ion binding"/>
    <property type="evidence" value="ECO:0007669"/>
    <property type="project" value="InterPro"/>
</dbReference>
<protein>
    <recommendedName>
        <fullName evidence="7">Zn(2)-C6 fungal-type domain-containing protein</fullName>
    </recommendedName>
</protein>
<feature type="region of interest" description="Disordered" evidence="6">
    <location>
        <begin position="1213"/>
        <end position="1240"/>
    </location>
</feature>
<feature type="region of interest" description="Disordered" evidence="6">
    <location>
        <begin position="1105"/>
        <end position="1185"/>
    </location>
</feature>
<feature type="region of interest" description="Disordered" evidence="6">
    <location>
        <begin position="1"/>
        <end position="20"/>
    </location>
</feature>
<proteinExistence type="predicted"/>
<dbReference type="CDD" id="cd00067">
    <property type="entry name" value="GAL4"/>
    <property type="match status" value="1"/>
</dbReference>
<feature type="compositionally biased region" description="Basic and acidic residues" evidence="6">
    <location>
        <begin position="1374"/>
        <end position="1385"/>
    </location>
</feature>
<dbReference type="GO" id="GO:0000981">
    <property type="term" value="F:DNA-binding transcription factor activity, RNA polymerase II-specific"/>
    <property type="evidence" value="ECO:0007669"/>
    <property type="project" value="InterPro"/>
</dbReference>
<dbReference type="Gene3D" id="4.10.240.10">
    <property type="entry name" value="Zn(2)-C6 fungal-type DNA-binding domain"/>
    <property type="match status" value="1"/>
</dbReference>
<feature type="region of interest" description="Disordered" evidence="6">
    <location>
        <begin position="1278"/>
        <end position="1441"/>
    </location>
</feature>
<accession>A0A9P3HCA5</accession>
<evidence type="ECO:0000256" key="4">
    <source>
        <dbReference type="ARBA" id="ARBA00023163"/>
    </source>
</evidence>
<keyword evidence="2" id="KW-0479">Metal-binding</keyword>
<dbReference type="SUPFAM" id="SSF57701">
    <property type="entry name" value="Zn2/Cys6 DNA-binding domain"/>
    <property type="match status" value="1"/>
</dbReference>
<keyword evidence="4" id="KW-0804">Transcription</keyword>
<feature type="region of interest" description="Disordered" evidence="6">
    <location>
        <begin position="636"/>
        <end position="665"/>
    </location>
</feature>
<feature type="compositionally biased region" description="Low complexity" evidence="6">
    <location>
        <begin position="645"/>
        <end position="665"/>
    </location>
</feature>
<feature type="compositionally biased region" description="Polar residues" evidence="6">
    <location>
        <begin position="858"/>
        <end position="876"/>
    </location>
</feature>
<dbReference type="Pfam" id="PF04082">
    <property type="entry name" value="Fungal_trans"/>
    <property type="match status" value="1"/>
</dbReference>
<evidence type="ECO:0000256" key="6">
    <source>
        <dbReference type="SAM" id="MobiDB-lite"/>
    </source>
</evidence>
<dbReference type="PROSITE" id="PS00463">
    <property type="entry name" value="ZN2_CY6_FUNGAL_1"/>
    <property type="match status" value="1"/>
</dbReference>
<dbReference type="InterPro" id="IPR001138">
    <property type="entry name" value="Zn2Cys6_DnaBD"/>
</dbReference>
<keyword evidence="9" id="KW-1185">Reference proteome</keyword>
<dbReference type="InterPro" id="IPR036864">
    <property type="entry name" value="Zn2-C6_fun-type_DNA-bd_sf"/>
</dbReference>
<organism evidence="8 9">
    <name type="scientific">Entomortierella parvispora</name>
    <dbReference type="NCBI Taxonomy" id="205924"/>
    <lineage>
        <taxon>Eukaryota</taxon>
        <taxon>Fungi</taxon>
        <taxon>Fungi incertae sedis</taxon>
        <taxon>Mucoromycota</taxon>
        <taxon>Mortierellomycotina</taxon>
        <taxon>Mortierellomycetes</taxon>
        <taxon>Mortierellales</taxon>
        <taxon>Mortierellaceae</taxon>
        <taxon>Entomortierella</taxon>
    </lineage>
</organism>
<keyword evidence="5" id="KW-0539">Nucleus</keyword>
<dbReference type="GO" id="GO:0006351">
    <property type="term" value="P:DNA-templated transcription"/>
    <property type="evidence" value="ECO:0007669"/>
    <property type="project" value="InterPro"/>
</dbReference>
<sequence>MHYRGQTTDKGPSASPPLNEDYLSTYKRRKITHACDYCRIKRTKCDSVKPQCSQCLKANVACTFLIRHKKRGPIPRDPYELRRMSDGDLVQDHGQIHRPAVTAQSRDRSPIEHPSVAALDQIGKAQTTWTSRLESMLEPSPLETASVSPPLRQYSIQVDTPCKEVSDHLIEMFFLHCYQDFEFLDPQAFLDEYSRGMASPILLNAMFAVAARFSDHPQVARTPQYLSGEPFAKYVRGRIMELIDEASLDHFHALLLMSFFEYTTSRGARGWRFEGLACRMSLELLLHLQTSIPRSEADRVALEVKYRSFYSVLLSDIISAANAGMPPVLVSKHYKFNIPEPAIDWWVYQQPDHRPERDTSDREEVEEGKVNSPTLQDYNREGILHRLREPRRFRGYGPAQYVFKLAEILSRVSGYINGYTLDSDKRPNDPDSEFSILNDDLSSWLESIPHDLSPSCSPDKVFSVNSNSTFMALTYYMTVVLLHRPILALEELIDEPFFHRSFTKCTDVATKASQIIHQFDADTIKYRGHTFAFAVFTTATIHVTNAFSTNEELARSAKQCLNYHLTFMKEANPYCAMAGRFYYVIQDLYSMQGKLHATVTPPVSRKERHVEAIELVSEGHVAVDQDREMDFVAESIHTPDPPCRVSPMSNSSVSPSISSTSTTSGRSRVLPVSSLLKSDSGLVGLWKRVDEMQALDTAAHSLRQLSLRSPQISPPISTRALHEATPVATPVVSPIASPTLEESVEFRGGLDVRTPGEGPAMPEIITSEVTDRDNVEGITFNTFAGVTSLPTLNDSSEVFEMTERQTADRKYTLSSINLTMGERLLPTETPPQENLDKQNILLGRPCASQGRTHDGIQRNDSNTVNQSRITGSTMSNSMVVVESRVTNGADADRSGIDLNDISDLKSSSCLLPSALPMNKSDAEKASAEEKDQGDTTRRHLSTAAASCLSDKGLKNELNDVLARTDAAFQEVTKSGVGDKSSRDLRRRPYPPDRKPNRGGQGRPSQVRGRHHQHHEGPRLDLLPDNFQAYTPSGLSGYERFDDIDSGLPPKEKRWSSKIGMIFQYQRQVMSTRFQHATSHSPESRSTAYIAQAPVSGLGLNITSAAMAAPSRPESEEGRRSLRTESAPARDSFRSPPSPLWHQGSDLMASSTRTHPQQDEANYPDMGYGNHAESRGNPDLIPFPSLPVSRTRSLQYDGTFSNQHNAKFSLYASDHSSTRGSAKLPHRNENLSQPDQPEGHYGSLWEQRIVDDKNTLEGSGFGFSRFDGREQLSFDPLNPYSQFVRQPESPNRRQQQPREGYSVQDRERVFVPPLPPPPPLHMLRSMPLPPPLPLFQRSGDSAVLENLQPENHSPWSPSREPVSPSPAVTTMSSRHRFEQGHSEQHRHPQPLPLGLPNRHPFPTQEHEKYDTRDRSQPPQGWRHQYQQQQQQQHQPQQPSPQP</sequence>